<accession>A0A096AIX6</accession>
<dbReference type="eggNOG" id="COG1392">
    <property type="taxonomic scope" value="Bacteria"/>
</dbReference>
<sequence length="209" mass="23987">MAFKLKGKEEKFFSILNEHAELCHEASLLMVKALKGEISKETALGDIDRKEKEADELVNETVERLRKTFITPMDREDIQELIDELDTTIDSIKDIMDKMCMYQAGDPVEGSIRLAEIAAKCMKHITKSISYMGSLKKNYIKVEGRALEVLRLESEADDVYHEAMAKLFTECKDPIEIIKWKEILNSMEDTIDGCERLVGTFRRVVLKYA</sequence>
<proteinExistence type="inferred from homology"/>
<dbReference type="AlphaFoldDB" id="A0A096AIX6"/>
<reference evidence="2 3" key="1">
    <citation type="submission" date="2014-07" db="EMBL/GenBank/DDBJ databases">
        <authorList>
            <person name="McCorrison J."/>
            <person name="Sanka R."/>
            <person name="Torralba M."/>
            <person name="Gillis M."/>
            <person name="Haft D.H."/>
            <person name="Methe B."/>
            <person name="Sutton G."/>
            <person name="Nelson K.E."/>
        </authorList>
    </citation>
    <scope>NUCLEOTIDE SEQUENCE [LARGE SCALE GENOMIC DNA]</scope>
    <source>
        <strain evidence="2 3">DNF00314</strain>
    </source>
</reference>
<dbReference type="Pfam" id="PF01865">
    <property type="entry name" value="PhoU_div"/>
    <property type="match status" value="1"/>
</dbReference>
<comment type="similarity">
    <text evidence="1">Belongs to the UPF0111 family.</text>
</comment>
<name>A0A096AIX6_9FIRM</name>
<dbReference type="EMBL" id="JRNT01000018">
    <property type="protein sequence ID" value="KGF47073.1"/>
    <property type="molecule type" value="Genomic_DNA"/>
</dbReference>
<evidence type="ECO:0000256" key="1">
    <source>
        <dbReference type="ARBA" id="ARBA00008591"/>
    </source>
</evidence>
<evidence type="ECO:0000313" key="2">
    <source>
        <dbReference type="EMBL" id="KGF47073.1"/>
    </source>
</evidence>
<dbReference type="SUPFAM" id="SSF109755">
    <property type="entry name" value="PhoU-like"/>
    <property type="match status" value="1"/>
</dbReference>
<gene>
    <name evidence="2" type="ORF">HMPREF0872_06155</name>
</gene>
<dbReference type="InterPro" id="IPR052912">
    <property type="entry name" value="UPF0111_domain"/>
</dbReference>
<evidence type="ECO:0000313" key="3">
    <source>
        <dbReference type="Proteomes" id="UP000029628"/>
    </source>
</evidence>
<dbReference type="Gene3D" id="1.20.58.220">
    <property type="entry name" value="Phosphate transport system protein phou homolog 2, domain 2"/>
    <property type="match status" value="1"/>
</dbReference>
<dbReference type="PANTHER" id="PTHR37298:SF1">
    <property type="entry name" value="UPF0111 PROTEIN YKAA"/>
    <property type="match status" value="1"/>
</dbReference>
<dbReference type="Proteomes" id="UP000029628">
    <property type="component" value="Unassembled WGS sequence"/>
</dbReference>
<dbReference type="InterPro" id="IPR038078">
    <property type="entry name" value="PhoU-like_sf"/>
</dbReference>
<dbReference type="PANTHER" id="PTHR37298">
    <property type="entry name" value="UPF0111 PROTEIN YKAA"/>
    <property type="match status" value="1"/>
</dbReference>
<protein>
    <submittedName>
        <fullName evidence="2">Phosphate transport regulator</fullName>
    </submittedName>
</protein>
<dbReference type="InterPro" id="IPR018445">
    <property type="entry name" value="Put_Phosphate_transp_reg"/>
</dbReference>
<organism evidence="2 3">
    <name type="scientific">Veillonella montpellierensis DNF00314</name>
    <dbReference type="NCBI Taxonomy" id="1401067"/>
    <lineage>
        <taxon>Bacteria</taxon>
        <taxon>Bacillati</taxon>
        <taxon>Bacillota</taxon>
        <taxon>Negativicutes</taxon>
        <taxon>Veillonellales</taxon>
        <taxon>Veillonellaceae</taxon>
        <taxon>Veillonella</taxon>
    </lineage>
</organism>
<comment type="caution">
    <text evidence="2">The sequence shown here is derived from an EMBL/GenBank/DDBJ whole genome shotgun (WGS) entry which is preliminary data.</text>
</comment>
<keyword evidence="3" id="KW-1185">Reference proteome</keyword>
<dbReference type="RefSeq" id="WP_028257829.1">
    <property type="nucleotide sequence ID" value="NZ_JRNT01000018.1"/>
</dbReference>